<accession>A0ABU3BPR2</accession>
<dbReference type="RefSeq" id="WP_311662612.1">
    <property type="nucleotide sequence ID" value="NZ_JAVRHT010000010.1"/>
</dbReference>
<organism evidence="1 2">
    <name type="scientific">Rubrivirga litoralis</name>
    <dbReference type="NCBI Taxonomy" id="3075598"/>
    <lineage>
        <taxon>Bacteria</taxon>
        <taxon>Pseudomonadati</taxon>
        <taxon>Rhodothermota</taxon>
        <taxon>Rhodothermia</taxon>
        <taxon>Rhodothermales</taxon>
        <taxon>Rubricoccaceae</taxon>
        <taxon>Rubrivirga</taxon>
    </lineage>
</organism>
<reference evidence="1 2" key="1">
    <citation type="submission" date="2023-09" db="EMBL/GenBank/DDBJ databases">
        <authorList>
            <person name="Rey-Velasco X."/>
        </authorList>
    </citation>
    <scope>NUCLEOTIDE SEQUENCE [LARGE SCALE GENOMIC DNA]</scope>
    <source>
        <strain evidence="1 2">F394</strain>
    </source>
</reference>
<dbReference type="EMBL" id="JAVRHT010000010">
    <property type="protein sequence ID" value="MDT0631269.1"/>
    <property type="molecule type" value="Genomic_DNA"/>
</dbReference>
<name>A0ABU3BPR2_9BACT</name>
<evidence type="ECO:0000313" key="2">
    <source>
        <dbReference type="Proteomes" id="UP001267426"/>
    </source>
</evidence>
<sequence length="228" mass="23862">MDVVKVFVEEPTGLEVVAADADPDARRRGAGLGSLDALLGRPAPPYARAYLAGTDLSAAPPRVGLTALAEPSAWLSPLLAWAGDRPWTHLGADGRGGAVSADEAAAALRAPAGALALALGDVPLDALAEAAAGGAGGVERREALHALRRVLAAEGGAALFPEPAHDGWDWSVFARRPLDGPLREAFARHPAPPGVRRFVAPYRRARGEHTFYFEQWALDPPPEWAEAV</sequence>
<keyword evidence="2" id="KW-1185">Reference proteome</keyword>
<protein>
    <submittedName>
        <fullName evidence="1">Uncharacterized protein</fullName>
    </submittedName>
</protein>
<proteinExistence type="predicted"/>
<dbReference type="Proteomes" id="UP001267426">
    <property type="component" value="Unassembled WGS sequence"/>
</dbReference>
<gene>
    <name evidence="1" type="ORF">RM540_05850</name>
</gene>
<evidence type="ECO:0000313" key="1">
    <source>
        <dbReference type="EMBL" id="MDT0631269.1"/>
    </source>
</evidence>
<comment type="caution">
    <text evidence="1">The sequence shown here is derived from an EMBL/GenBank/DDBJ whole genome shotgun (WGS) entry which is preliminary data.</text>
</comment>